<dbReference type="EMBL" id="CM001368">
    <property type="protein sequence ID" value="EHJ46358.1"/>
    <property type="molecule type" value="Genomic_DNA"/>
</dbReference>
<organism evidence="1 2">
    <name type="scientific">Solidesulfovibrio carbinoliphilus subsp. oakridgensis</name>
    <dbReference type="NCBI Taxonomy" id="694327"/>
    <lineage>
        <taxon>Bacteria</taxon>
        <taxon>Pseudomonadati</taxon>
        <taxon>Thermodesulfobacteriota</taxon>
        <taxon>Desulfovibrionia</taxon>
        <taxon>Desulfovibrionales</taxon>
        <taxon>Desulfovibrionaceae</taxon>
        <taxon>Solidesulfovibrio</taxon>
    </lineage>
</organism>
<protein>
    <recommendedName>
        <fullName evidence="3">Host-nuclease inhibitor protein Gam</fullName>
    </recommendedName>
</protein>
<dbReference type="Pfam" id="PF07352">
    <property type="entry name" value="Phage_Mu_Gam"/>
    <property type="match status" value="1"/>
</dbReference>
<accession>G7QD52</accession>
<keyword evidence="2" id="KW-1185">Reference proteome</keyword>
<dbReference type="Gene3D" id="1.20.5.170">
    <property type="match status" value="1"/>
</dbReference>
<gene>
    <name evidence="1" type="ORF">DFW101_0341</name>
</gene>
<sequence length="177" mass="19860">MARQKPKAVVFADIKEADAALAELSAIKREIAAVEGVMNDAIDNIKAEAKARTSPLTTRLKDLETALANFAVARKQELFPKKKSLEMTFGIMGFRQSTKLKTLTRITWKLVLERLESLVGEPEGEVFRQAIRVKPEVDKEAMRDWPDERLATVGVHKVAEDEFFYELKTEAIENAAA</sequence>
<evidence type="ECO:0000313" key="2">
    <source>
        <dbReference type="Proteomes" id="UP000004662"/>
    </source>
</evidence>
<proteinExistence type="predicted"/>
<dbReference type="Proteomes" id="UP000004662">
    <property type="component" value="Chromosome"/>
</dbReference>
<name>G7QD52_9BACT</name>
<dbReference type="STRING" id="694327.DFW101_0341"/>
<dbReference type="AlphaFoldDB" id="G7QD52"/>
<evidence type="ECO:0000313" key="1">
    <source>
        <dbReference type="EMBL" id="EHJ46358.1"/>
    </source>
</evidence>
<dbReference type="OrthoDB" id="5461114at2"/>
<reference evidence="2" key="1">
    <citation type="journal article" date="2015" name="Genome Announc.">
        <title>High-Quality Draft Genome Sequence of Desulfovibrio carbinoliphilus FW-101-2B, an Organic Acid-Oxidizing Sulfate-Reducing Bacterium Isolated from Uranium(VI)-Contaminated Groundwater.</title>
        <authorList>
            <person name="Ramsay B.D."/>
            <person name="Hwang C."/>
            <person name="Woo H.L."/>
            <person name="Carroll S.L."/>
            <person name="Lucas S."/>
            <person name="Han J."/>
            <person name="Lapidus A.L."/>
            <person name="Cheng J.F."/>
            <person name="Goodwin L.A."/>
            <person name="Pitluck S."/>
            <person name="Peters L."/>
            <person name="Chertkov O."/>
            <person name="Held B."/>
            <person name="Detter J.C."/>
            <person name="Han C.S."/>
            <person name="Tapia R."/>
            <person name="Land M.L."/>
            <person name="Hauser L.J."/>
            <person name="Kyrpides N.C."/>
            <person name="Ivanova N.N."/>
            <person name="Mikhailova N."/>
            <person name="Pagani I."/>
            <person name="Woyke T."/>
            <person name="Arkin A.P."/>
            <person name="Dehal P."/>
            <person name="Chivian D."/>
            <person name="Criddle C.S."/>
            <person name="Wu W."/>
            <person name="Chakraborty R."/>
            <person name="Hazen T.C."/>
            <person name="Fields M.W."/>
        </authorList>
    </citation>
    <scope>NUCLEOTIDE SEQUENCE [LARGE SCALE GENOMIC DNA]</scope>
    <source>
        <strain evidence="2">FW-101-2B</strain>
    </source>
</reference>
<dbReference type="RefSeq" id="WP_009179805.1">
    <property type="nucleotide sequence ID" value="NZ_CM001368.1"/>
</dbReference>
<dbReference type="SUPFAM" id="SSF161266">
    <property type="entry name" value="Gam-like"/>
    <property type="match status" value="1"/>
</dbReference>
<dbReference type="GO" id="GO:0042262">
    <property type="term" value="P:DNA protection"/>
    <property type="evidence" value="ECO:0007669"/>
    <property type="project" value="InterPro"/>
</dbReference>
<dbReference type="HOGENOM" id="CLU_129156_0_0_7"/>
<dbReference type="InterPro" id="IPR009951">
    <property type="entry name" value="Host-nuc_inhib_Gam"/>
</dbReference>
<dbReference type="eggNOG" id="COG4396">
    <property type="taxonomic scope" value="Bacteria"/>
</dbReference>
<evidence type="ECO:0008006" key="3">
    <source>
        <dbReference type="Google" id="ProtNLM"/>
    </source>
</evidence>
<dbReference type="GO" id="GO:0003690">
    <property type="term" value="F:double-stranded DNA binding"/>
    <property type="evidence" value="ECO:0007669"/>
    <property type="project" value="InterPro"/>
</dbReference>